<gene>
    <name evidence="2" type="ORF">ABZZ21_13180</name>
</gene>
<dbReference type="RefSeq" id="WP_355396410.1">
    <property type="nucleotide sequence ID" value="NZ_JBEGHN010000001.1"/>
</dbReference>
<comment type="caution">
    <text evidence="2">The sequence shown here is derived from an EMBL/GenBank/DDBJ whole genome shotgun (WGS) entry which is preliminary data.</text>
</comment>
<sequence>MTRRFRHTDPEQDLRHWFEVGDNGRVLRQATFDSRRELPPLPEWLTKRPDETTGAASVAASRAYLTATREEHGPLAGRLYDAVYGVLDEGPVEEPPEAVPVTEEAFEQAWRTALRDRHFSRYDTGPLPQGARLTGTVSALPWGPGLTGMVVDIGQPVGAFVDVLHLPREAEDWPAVGTVTEFEVVTIRFYLEPGTCPGLQLRLRPTATPAPGEPWPRPAPR</sequence>
<evidence type="ECO:0000256" key="1">
    <source>
        <dbReference type="SAM" id="MobiDB-lite"/>
    </source>
</evidence>
<dbReference type="Proteomes" id="UP001550210">
    <property type="component" value="Unassembled WGS sequence"/>
</dbReference>
<dbReference type="EMBL" id="JBEXPZ010000015">
    <property type="protein sequence ID" value="MET9845516.1"/>
    <property type="molecule type" value="Genomic_DNA"/>
</dbReference>
<evidence type="ECO:0000313" key="3">
    <source>
        <dbReference type="Proteomes" id="UP001550210"/>
    </source>
</evidence>
<organism evidence="2 3">
    <name type="scientific">Streptomyces ossamyceticus</name>
    <dbReference type="NCBI Taxonomy" id="249581"/>
    <lineage>
        <taxon>Bacteria</taxon>
        <taxon>Bacillati</taxon>
        <taxon>Actinomycetota</taxon>
        <taxon>Actinomycetes</taxon>
        <taxon>Kitasatosporales</taxon>
        <taxon>Streptomycetaceae</taxon>
        <taxon>Streptomyces</taxon>
    </lineage>
</organism>
<feature type="compositionally biased region" description="Pro residues" evidence="1">
    <location>
        <begin position="211"/>
        <end position="221"/>
    </location>
</feature>
<keyword evidence="3" id="KW-1185">Reference proteome</keyword>
<evidence type="ECO:0008006" key="4">
    <source>
        <dbReference type="Google" id="ProtNLM"/>
    </source>
</evidence>
<name>A0ABV2UVD2_9ACTN</name>
<feature type="region of interest" description="Disordered" evidence="1">
    <location>
        <begin position="201"/>
        <end position="221"/>
    </location>
</feature>
<evidence type="ECO:0000313" key="2">
    <source>
        <dbReference type="EMBL" id="MET9845516.1"/>
    </source>
</evidence>
<protein>
    <recommendedName>
        <fullName evidence="4">S1 motif domain-containing protein</fullName>
    </recommendedName>
</protein>
<reference evidence="2 3" key="1">
    <citation type="submission" date="2024-06" db="EMBL/GenBank/DDBJ databases">
        <title>The Natural Products Discovery Center: Release of the First 8490 Sequenced Strains for Exploring Actinobacteria Biosynthetic Diversity.</title>
        <authorList>
            <person name="Kalkreuter E."/>
            <person name="Kautsar S.A."/>
            <person name="Yang D."/>
            <person name="Bader C.D."/>
            <person name="Teijaro C.N."/>
            <person name="Fluegel L."/>
            <person name="Davis C.M."/>
            <person name="Simpson J.R."/>
            <person name="Lauterbach L."/>
            <person name="Steele A.D."/>
            <person name="Gui C."/>
            <person name="Meng S."/>
            <person name="Li G."/>
            <person name="Viehrig K."/>
            <person name="Ye F."/>
            <person name="Su P."/>
            <person name="Kiefer A.F."/>
            <person name="Nichols A."/>
            <person name="Cepeda A.J."/>
            <person name="Yan W."/>
            <person name="Fan B."/>
            <person name="Jiang Y."/>
            <person name="Adhikari A."/>
            <person name="Zheng C.-J."/>
            <person name="Schuster L."/>
            <person name="Cowan T.M."/>
            <person name="Smanski M.J."/>
            <person name="Chevrette M.G."/>
            <person name="De Carvalho L.P.S."/>
            <person name="Shen B."/>
        </authorList>
    </citation>
    <scope>NUCLEOTIDE SEQUENCE [LARGE SCALE GENOMIC DNA]</scope>
    <source>
        <strain evidence="2 3">NPDC006434</strain>
    </source>
</reference>
<accession>A0ABV2UVD2</accession>
<proteinExistence type="predicted"/>